<evidence type="ECO:0000313" key="3">
    <source>
        <dbReference type="EMBL" id="WOH11008.1"/>
    </source>
</evidence>
<feature type="chain" id="PRO_5008044652" evidence="1">
    <location>
        <begin position="26"/>
        <end position="104"/>
    </location>
</feature>
<organism evidence="2">
    <name type="scientific">Daucus carota subsp. sativus</name>
    <name type="common">Carrot</name>
    <dbReference type="NCBI Taxonomy" id="79200"/>
    <lineage>
        <taxon>Eukaryota</taxon>
        <taxon>Viridiplantae</taxon>
        <taxon>Streptophyta</taxon>
        <taxon>Embryophyta</taxon>
        <taxon>Tracheophyta</taxon>
        <taxon>Spermatophyta</taxon>
        <taxon>Magnoliopsida</taxon>
        <taxon>eudicotyledons</taxon>
        <taxon>Gunneridae</taxon>
        <taxon>Pentapetalae</taxon>
        <taxon>asterids</taxon>
        <taxon>campanulids</taxon>
        <taxon>Apiales</taxon>
        <taxon>Apiaceae</taxon>
        <taxon>Apioideae</taxon>
        <taxon>Scandiceae</taxon>
        <taxon>Daucinae</taxon>
        <taxon>Daucus</taxon>
        <taxon>Daucus sect. Daucus</taxon>
    </lineage>
</organism>
<reference evidence="2" key="1">
    <citation type="journal article" date="2016" name="Nat. Genet.">
        <title>A high-quality carrot genome assembly provides new insights into carotenoid accumulation and asterid genome evolution.</title>
        <authorList>
            <person name="Iorizzo M."/>
            <person name="Ellison S."/>
            <person name="Senalik D."/>
            <person name="Zeng P."/>
            <person name="Satapoomin P."/>
            <person name="Huang J."/>
            <person name="Bowman M."/>
            <person name="Iovene M."/>
            <person name="Sanseverino W."/>
            <person name="Cavagnaro P."/>
            <person name="Yildiz M."/>
            <person name="Macko-Podgorni A."/>
            <person name="Moranska E."/>
            <person name="Grzebelus E."/>
            <person name="Grzebelus D."/>
            <person name="Ashrafi H."/>
            <person name="Zheng Z."/>
            <person name="Cheng S."/>
            <person name="Spooner D."/>
            <person name="Van Deynze A."/>
            <person name="Simon P."/>
        </authorList>
    </citation>
    <scope>NUCLEOTIDE SEQUENCE [LARGE SCALE GENOMIC DNA]</scope>
    <source>
        <tissue evidence="2">Leaf</tissue>
    </source>
</reference>
<dbReference type="EMBL" id="CP093350">
    <property type="protein sequence ID" value="WOH11008.1"/>
    <property type="molecule type" value="Genomic_DNA"/>
</dbReference>
<evidence type="ECO:0000313" key="2">
    <source>
        <dbReference type="EMBL" id="KZM83795.1"/>
    </source>
</evidence>
<dbReference type="EMBL" id="LNRQ01000008">
    <property type="protein sequence ID" value="KZM83795.1"/>
    <property type="molecule type" value="Genomic_DNA"/>
</dbReference>
<dbReference type="Proteomes" id="UP000077755">
    <property type="component" value="Chromosome 8"/>
</dbReference>
<feature type="signal peptide" evidence="1">
    <location>
        <begin position="1"/>
        <end position="25"/>
    </location>
</feature>
<reference evidence="3" key="2">
    <citation type="submission" date="2022-03" db="EMBL/GenBank/DDBJ databases">
        <title>Draft title - Genomic analysis of global carrot germplasm unveils the trajectory of domestication and the origin of high carotenoid orange carrot.</title>
        <authorList>
            <person name="Iorizzo M."/>
            <person name="Ellison S."/>
            <person name="Senalik D."/>
            <person name="Macko-Podgorni A."/>
            <person name="Grzebelus D."/>
            <person name="Bostan H."/>
            <person name="Rolling W."/>
            <person name="Curaba J."/>
            <person name="Simon P."/>
        </authorList>
    </citation>
    <scope>NUCLEOTIDE SEQUENCE</scope>
    <source>
        <tissue evidence="3">Leaf</tissue>
    </source>
</reference>
<keyword evidence="4" id="KW-1185">Reference proteome</keyword>
<dbReference type="Gramene" id="KZM83795">
    <property type="protein sequence ID" value="KZM83795"/>
    <property type="gene ID" value="DCAR_028783"/>
</dbReference>
<evidence type="ECO:0000313" key="4">
    <source>
        <dbReference type="Proteomes" id="UP000077755"/>
    </source>
</evidence>
<accession>A0A175YJQ3</accession>
<name>A0A175YJQ3_DAUCS</name>
<dbReference type="AlphaFoldDB" id="A0A175YJQ3"/>
<evidence type="ECO:0000256" key="1">
    <source>
        <dbReference type="SAM" id="SignalP"/>
    </source>
</evidence>
<protein>
    <submittedName>
        <fullName evidence="2">Uncharacterized protein</fullName>
    </submittedName>
</protein>
<proteinExistence type="predicted"/>
<sequence>MRISDHKMIIAALVLYLALYGAVDVVNSTAQTCHDCVDLCLKNGKNDQKWEGLYANLPAFYKCEESCAANPENVEHQVASPIQSHSLQGLNNSIFFQQLFVSMD</sequence>
<keyword evidence="1" id="KW-0732">Signal</keyword>
<gene>
    <name evidence="2" type="ORF">DCAR_028783</name>
    <name evidence="3" type="ORF">DCAR_0830485</name>
</gene>